<protein>
    <submittedName>
        <fullName evidence="2">Uncharacterized protein</fullName>
    </submittedName>
</protein>
<accession>A0A368F4Y2</accession>
<comment type="caution">
    <text evidence="2">The sequence shown here is derived from an EMBL/GenBank/DDBJ whole genome shotgun (WGS) entry which is preliminary data.</text>
</comment>
<dbReference type="AlphaFoldDB" id="A0A368F4Y2"/>
<keyword evidence="3" id="KW-1185">Reference proteome</keyword>
<dbReference type="Proteomes" id="UP000252519">
    <property type="component" value="Unassembled WGS sequence"/>
</dbReference>
<dbReference type="EMBL" id="JOJR01009452">
    <property type="protein sequence ID" value="RCN26059.1"/>
    <property type="molecule type" value="Genomic_DNA"/>
</dbReference>
<organism evidence="2 3">
    <name type="scientific">Ancylostoma caninum</name>
    <name type="common">Dog hookworm</name>
    <dbReference type="NCBI Taxonomy" id="29170"/>
    <lineage>
        <taxon>Eukaryota</taxon>
        <taxon>Metazoa</taxon>
        <taxon>Ecdysozoa</taxon>
        <taxon>Nematoda</taxon>
        <taxon>Chromadorea</taxon>
        <taxon>Rhabditida</taxon>
        <taxon>Rhabditina</taxon>
        <taxon>Rhabditomorpha</taxon>
        <taxon>Strongyloidea</taxon>
        <taxon>Ancylostomatidae</taxon>
        <taxon>Ancylostomatinae</taxon>
        <taxon>Ancylostoma</taxon>
    </lineage>
</organism>
<gene>
    <name evidence="2" type="ORF">ANCCAN_28221</name>
</gene>
<evidence type="ECO:0000313" key="2">
    <source>
        <dbReference type="EMBL" id="RCN26059.1"/>
    </source>
</evidence>
<reference evidence="2 3" key="1">
    <citation type="submission" date="2014-10" db="EMBL/GenBank/DDBJ databases">
        <title>Draft genome of the hookworm Ancylostoma caninum.</title>
        <authorList>
            <person name="Mitreva M."/>
        </authorList>
    </citation>
    <scope>NUCLEOTIDE SEQUENCE [LARGE SCALE GENOMIC DNA]</scope>
    <source>
        <strain evidence="2 3">Baltimore</strain>
    </source>
</reference>
<name>A0A368F4Y2_ANCCA</name>
<evidence type="ECO:0000313" key="3">
    <source>
        <dbReference type="Proteomes" id="UP000252519"/>
    </source>
</evidence>
<feature type="signal peptide" evidence="1">
    <location>
        <begin position="1"/>
        <end position="20"/>
    </location>
</feature>
<evidence type="ECO:0000256" key="1">
    <source>
        <dbReference type="SAM" id="SignalP"/>
    </source>
</evidence>
<feature type="chain" id="PRO_5016827956" evidence="1">
    <location>
        <begin position="21"/>
        <end position="93"/>
    </location>
</feature>
<proteinExistence type="predicted"/>
<keyword evidence="1" id="KW-0732">Signal</keyword>
<sequence>MISRALFGLCFVCLLAVTVSFTIDPILHAYRRMNRKDYNVAIFRDHLIAPPMPDQSNRLEVMYRNYHYPTMRSSIVPMVFDGRLYSVERKMDQ</sequence>